<evidence type="ECO:0000313" key="2">
    <source>
        <dbReference type="Proteomes" id="UP001320706"/>
    </source>
</evidence>
<proteinExistence type="predicted"/>
<evidence type="ECO:0000313" key="1">
    <source>
        <dbReference type="EMBL" id="KAK8194177.1"/>
    </source>
</evidence>
<keyword evidence="2" id="KW-1185">Reference proteome</keyword>
<gene>
    <name evidence="1" type="primary">NAN1</name>
    <name evidence="1" type="ORF">M8818_007365</name>
</gene>
<dbReference type="Proteomes" id="UP001320706">
    <property type="component" value="Unassembled WGS sequence"/>
</dbReference>
<dbReference type="EMBL" id="JAMKPW020000043">
    <property type="protein sequence ID" value="KAK8194177.1"/>
    <property type="molecule type" value="Genomic_DNA"/>
</dbReference>
<protein>
    <submittedName>
        <fullName evidence="1">NET1-associated nuclear protein 1</fullName>
    </submittedName>
</protein>
<comment type="caution">
    <text evidence="1">The sequence shown here is derived from an EMBL/GenBank/DDBJ whole genome shotgun (WGS) entry which is preliminary data.</text>
</comment>
<name>A0ACC3S3T1_9PEZI</name>
<reference evidence="1" key="1">
    <citation type="submission" date="2024-02" db="EMBL/GenBank/DDBJ databases">
        <title>Metagenome Assembled Genome of Zalaria obscura JY119.</title>
        <authorList>
            <person name="Vighnesh L."/>
            <person name="Jagadeeshwari U."/>
            <person name="Venkata Ramana C."/>
            <person name="Sasikala C."/>
        </authorList>
    </citation>
    <scope>NUCLEOTIDE SEQUENCE</scope>
    <source>
        <strain evidence="1">JY119</strain>
    </source>
</reference>
<sequence length="1047" mass="114012">MKLLCPLIAESPQDSATNLDREGGNMAAAGPETPDAQRKRKRAQKEKDATLQAGKRRKATQGEGDETPNGTPDVKGTRTFLQDAATTSATTLKEAKLAHVSDPLAKDTTDEFSYAKAHKAERAKRRKEKRSEQLQPYDPSGQDAAAETSLDAKKAIPKARNRSKKARKLQQEQRESAPWRLTEARAGRLLRHDPIFSEDEQYLFTANTREVQVLSTETSLVERVLSGPSGKTVTAFALSSVNPDRLYVASSTGNIQCWDWTVGTPVGERRRLDGQLHALATCRSELGETDIVYAVTQDGNGWNIVADDEVVFSSNEPIHSLEVAQNVLVAALPGKILVGNPVSSQGDASTKQIYTFAEISIGSQITRISARLQAPISAKAKGRSAAGGVLSVAVGTTEGQILLYEDLPFLQPVQGSKIVDIDTPSPRVMHWHREAVTALKWSRDGNYLISGGKETVIVMWQLQTGKKQFLPHLTAEIEALTVSSDGTSYAVQLSDNSVMVLSTTELKPTANFAGLQASSLSYTRPAKKEQSKALDHSRTKVAGPYPALLHPVYNDQLLLSVPASSCEHVDGQTTRSKCFLQTYDLAADRHVSRQALTRNNITDFNKGPEGNKLVEPDVSLMQISNDGQWLATVEEWAPAPTDVEFLAANQEVQKEQRRARAEIYLKIWHWSEERKLWILETRIDAPHQVTGSAQPGRILSLTADPVETGFSTVGDDSRVRIWKPKTRLRNGIVVRGSRPEGLTDWSCRYVVQLDALAESSESDAHSSALHAPKTACAAYSADGSMLAVSPVYEDSLGPSDVYFIDTASGELRDSRSGLFSGSLRSLAFLDRYLLTLSTSLVTVWDVIDETLIYSREVNSTEGETSVQAPALLAVNHDDESFAIAAPSTKGKSFTRVEVYKPSTAEMVFGQDVPTIVTALLTVAGRRGYTVLTDAAEIRTLSPRSSAVVRVQSLPQPQEVAVEEVSLVDDEEMDDAAADIEDEPATATSLPTFEDDNERPVVRPEQLAQVFDAGQSFALPSVKDMFASVVELYGRKPRVVSAGVAAGA</sequence>
<organism evidence="1 2">
    <name type="scientific">Zalaria obscura</name>
    <dbReference type="NCBI Taxonomy" id="2024903"/>
    <lineage>
        <taxon>Eukaryota</taxon>
        <taxon>Fungi</taxon>
        <taxon>Dikarya</taxon>
        <taxon>Ascomycota</taxon>
        <taxon>Pezizomycotina</taxon>
        <taxon>Dothideomycetes</taxon>
        <taxon>Dothideomycetidae</taxon>
        <taxon>Dothideales</taxon>
        <taxon>Zalariaceae</taxon>
        <taxon>Zalaria</taxon>
    </lineage>
</organism>
<accession>A0ACC3S3T1</accession>